<dbReference type="Proteomes" id="UP000250579">
    <property type="component" value="Chromosome"/>
</dbReference>
<organism evidence="1 2">
    <name type="scientific">Pseudomonas oryzihabitans</name>
    <dbReference type="NCBI Taxonomy" id="47885"/>
    <lineage>
        <taxon>Bacteria</taxon>
        <taxon>Pseudomonadati</taxon>
        <taxon>Pseudomonadota</taxon>
        <taxon>Gammaproteobacteria</taxon>
        <taxon>Pseudomonadales</taxon>
        <taxon>Pseudomonadaceae</taxon>
        <taxon>Pseudomonas</taxon>
    </lineage>
</organism>
<evidence type="ECO:0000313" key="2">
    <source>
        <dbReference type="Proteomes" id="UP000250579"/>
    </source>
</evidence>
<name>A0A2Z5A7I5_9PSED</name>
<sequence>MNRQQIATAQALFAERDRLKKVRDDAEKKGGFTVAVNGSYQDDEMVAVARRPVLDLISQRINRIEGDLKQLGWDGK</sequence>
<dbReference type="RefSeq" id="WP_208690969.1">
    <property type="nucleotide sequence ID" value="NZ_CP022198.1"/>
</dbReference>
<gene>
    <name evidence="1" type="ORF">CE139_13205</name>
</gene>
<accession>A0A2Z5A7I5</accession>
<protein>
    <submittedName>
        <fullName evidence="1">Uncharacterized protein</fullName>
    </submittedName>
</protein>
<dbReference type="STRING" id="47885.APT59_09900"/>
<dbReference type="AlphaFoldDB" id="A0A2Z5A7I5"/>
<dbReference type="EMBL" id="CP022198">
    <property type="protein sequence ID" value="AXA66735.1"/>
    <property type="molecule type" value="Genomic_DNA"/>
</dbReference>
<proteinExistence type="predicted"/>
<evidence type="ECO:0000313" key="1">
    <source>
        <dbReference type="EMBL" id="AXA66735.1"/>
    </source>
</evidence>
<reference evidence="1 2" key="1">
    <citation type="submission" date="2017-06" db="EMBL/GenBank/DDBJ databases">
        <title>Evolution towards high GC content and high-temperature stress adaptation in endophytic Pseudomonas oryzihabitans impacted its plant-growth promoting traits.</title>
        <authorList>
            <person name="Nascimento F.X."/>
        </authorList>
    </citation>
    <scope>NUCLEOTIDE SEQUENCE [LARGE SCALE GENOMIC DNA]</scope>
    <source>
        <strain evidence="1 2">MS8</strain>
    </source>
</reference>